<evidence type="ECO:0000256" key="2">
    <source>
        <dbReference type="SAM" id="Phobius"/>
    </source>
</evidence>
<keyword evidence="2" id="KW-0812">Transmembrane</keyword>
<dbReference type="Pfam" id="PF04977">
    <property type="entry name" value="DivIC"/>
    <property type="match status" value="1"/>
</dbReference>
<keyword evidence="2" id="KW-1133">Transmembrane helix</keyword>
<sequence length="167" mass="19421">MILAKNKPQYKYDSKGFRSKQENRLKIKKDKKRQIPFVLKAVGIGCIIFLFGLIVILYIHQYVQISRTNYQIETLKRELAQLKAENEKIRLEIAQNKSLKKIEEKARERFGMVDPENVYYITLKSETTGESRSSQLDSKEKDVILFVQGVADWFKNLTSVEAGTLDD</sequence>
<evidence type="ECO:0008006" key="5">
    <source>
        <dbReference type="Google" id="ProtNLM"/>
    </source>
</evidence>
<reference evidence="3 4" key="1">
    <citation type="submission" date="2016-07" db="EMBL/GenBank/DDBJ databases">
        <title>Genome and transcriptome analysis of iron-reducing fermentative bacteria Anoxybacter fermentans.</title>
        <authorList>
            <person name="Zeng X."/>
            <person name="Shao Z."/>
        </authorList>
    </citation>
    <scope>NUCLEOTIDE SEQUENCE [LARGE SCALE GENOMIC DNA]</scope>
    <source>
        <strain evidence="3 4">DY22613</strain>
    </source>
</reference>
<proteinExistence type="predicted"/>
<dbReference type="Proteomes" id="UP000267250">
    <property type="component" value="Chromosome"/>
</dbReference>
<protein>
    <recommendedName>
        <fullName evidence="5">Cell division protein FtsL</fullName>
    </recommendedName>
</protein>
<keyword evidence="2" id="KW-0472">Membrane</keyword>
<dbReference type="KEGG" id="aft:BBF96_06305"/>
<evidence type="ECO:0000313" key="4">
    <source>
        <dbReference type="Proteomes" id="UP000267250"/>
    </source>
</evidence>
<dbReference type="RefSeq" id="WP_164730926.1">
    <property type="nucleotide sequence ID" value="NZ_CP016379.1"/>
</dbReference>
<keyword evidence="4" id="KW-1185">Reference proteome</keyword>
<dbReference type="InterPro" id="IPR007060">
    <property type="entry name" value="FtsL/DivIC"/>
</dbReference>
<accession>A0A3Q9HPW6</accession>
<name>A0A3Q9HPW6_9FIRM</name>
<gene>
    <name evidence="3" type="ORF">BBF96_06305</name>
</gene>
<evidence type="ECO:0000313" key="3">
    <source>
        <dbReference type="EMBL" id="AZR73043.1"/>
    </source>
</evidence>
<feature type="coiled-coil region" evidence="1">
    <location>
        <begin position="65"/>
        <end position="99"/>
    </location>
</feature>
<keyword evidence="1" id="KW-0175">Coiled coil</keyword>
<dbReference type="EMBL" id="CP016379">
    <property type="protein sequence ID" value="AZR73043.1"/>
    <property type="molecule type" value="Genomic_DNA"/>
</dbReference>
<dbReference type="AlphaFoldDB" id="A0A3Q9HPW6"/>
<feature type="transmembrane region" description="Helical" evidence="2">
    <location>
        <begin position="37"/>
        <end position="59"/>
    </location>
</feature>
<evidence type="ECO:0000256" key="1">
    <source>
        <dbReference type="SAM" id="Coils"/>
    </source>
</evidence>
<organism evidence="3 4">
    <name type="scientific">Anoxybacter fermentans</name>
    <dbReference type="NCBI Taxonomy" id="1323375"/>
    <lineage>
        <taxon>Bacteria</taxon>
        <taxon>Bacillati</taxon>
        <taxon>Bacillota</taxon>
        <taxon>Clostridia</taxon>
        <taxon>Halanaerobiales</taxon>
        <taxon>Anoxybacter</taxon>
    </lineage>
</organism>